<feature type="domain" description="CUB" evidence="5">
    <location>
        <begin position="2259"/>
        <end position="2358"/>
    </location>
</feature>
<feature type="domain" description="CUB" evidence="5">
    <location>
        <begin position="2716"/>
        <end position="2828"/>
    </location>
</feature>
<feature type="disulfide bond" evidence="4">
    <location>
        <begin position="120"/>
        <end position="138"/>
    </location>
</feature>
<gene>
    <name evidence="6" type="ORF">HOLleu_17065</name>
</gene>
<feature type="disulfide bond" evidence="4">
    <location>
        <begin position="191"/>
        <end position="203"/>
    </location>
</feature>
<feature type="disulfide bond" evidence="3">
    <location>
        <begin position="1271"/>
        <end position="1298"/>
    </location>
</feature>
<dbReference type="InterPro" id="IPR000859">
    <property type="entry name" value="CUB_dom"/>
</dbReference>
<dbReference type="InterPro" id="IPR023415">
    <property type="entry name" value="LDLR_class-A_CS"/>
</dbReference>
<dbReference type="CDD" id="cd00041">
    <property type="entry name" value="CUB"/>
    <property type="match status" value="15"/>
</dbReference>
<evidence type="ECO:0000256" key="1">
    <source>
        <dbReference type="ARBA" id="ARBA00022737"/>
    </source>
</evidence>
<feature type="disulfide bond" evidence="4">
    <location>
        <begin position="1962"/>
        <end position="1977"/>
    </location>
</feature>
<dbReference type="Proteomes" id="UP001152320">
    <property type="component" value="Chromosome 7"/>
</dbReference>
<feature type="disulfide bond" evidence="4">
    <location>
        <begin position="1553"/>
        <end position="1565"/>
    </location>
</feature>
<feature type="disulfide bond" evidence="4">
    <location>
        <begin position="159"/>
        <end position="177"/>
    </location>
</feature>
<feature type="disulfide bond" evidence="4">
    <location>
        <begin position="1631"/>
        <end position="1643"/>
    </location>
</feature>
<keyword evidence="7" id="KW-1185">Reference proteome</keyword>
<dbReference type="Gene3D" id="4.10.400.10">
    <property type="entry name" value="Low-density Lipoprotein Receptor"/>
    <property type="match status" value="20"/>
</dbReference>
<dbReference type="SUPFAM" id="SSF49854">
    <property type="entry name" value="Spermadhesin, CUB domain"/>
    <property type="match status" value="20"/>
</dbReference>
<feature type="disulfide bond" evidence="4">
    <location>
        <begin position="1592"/>
        <end position="1604"/>
    </location>
</feature>
<feature type="disulfide bond" evidence="4">
    <location>
        <begin position="1533"/>
        <end position="1548"/>
    </location>
</feature>
<feature type="domain" description="CUB" evidence="5">
    <location>
        <begin position="546"/>
        <end position="645"/>
    </location>
</feature>
<feature type="disulfide bond" evidence="4">
    <location>
        <begin position="113"/>
        <end position="125"/>
    </location>
</feature>
<feature type="disulfide bond" evidence="4">
    <location>
        <begin position="171"/>
        <end position="186"/>
    </location>
</feature>
<feature type="domain" description="CUB" evidence="5">
    <location>
        <begin position="3103"/>
        <end position="3165"/>
    </location>
</feature>
<dbReference type="PROSITE" id="PS01209">
    <property type="entry name" value="LDLRA_1"/>
    <property type="match status" value="8"/>
</dbReference>
<feature type="disulfide bond" evidence="4">
    <location>
        <begin position="1599"/>
        <end position="1617"/>
    </location>
</feature>
<feature type="domain" description="CUB" evidence="5">
    <location>
        <begin position="1153"/>
        <end position="1266"/>
    </location>
</feature>
<feature type="disulfide bond" evidence="4">
    <location>
        <begin position="1787"/>
        <end position="1799"/>
    </location>
</feature>
<feature type="domain" description="CUB" evidence="5">
    <location>
        <begin position="645"/>
        <end position="764"/>
    </location>
</feature>
<protein>
    <submittedName>
        <fullName evidence="6">Cubilin</fullName>
    </submittedName>
</protein>
<feature type="disulfide bond" evidence="4">
    <location>
        <begin position="1904"/>
        <end position="1916"/>
    </location>
</feature>
<dbReference type="OrthoDB" id="10009301at2759"/>
<feature type="domain" description="CUB" evidence="5">
    <location>
        <begin position="2595"/>
        <end position="2707"/>
    </location>
</feature>
<name>A0A9Q1H891_HOLLE</name>
<feature type="disulfide bond" evidence="3">
    <location>
        <begin position="3103"/>
        <end position="3130"/>
    </location>
</feature>
<evidence type="ECO:0000313" key="7">
    <source>
        <dbReference type="Proteomes" id="UP001152320"/>
    </source>
</evidence>
<dbReference type="PRINTS" id="PR00261">
    <property type="entry name" value="LDLRECEPTOR"/>
</dbReference>
<feature type="disulfide bond" evidence="4">
    <location>
        <begin position="1872"/>
        <end position="1890"/>
    </location>
</feature>
<sequence length="3200" mass="349204">MESYRLSILESKLLVGFVLSVILQKEFSFGQPLTTFAPCFQCNIGPCIPSILICDGFPHCPGGEDEDDCSIDTCEPSDFVCNDGTCIPGSYLCDGIQDCTDNEDELFCPGNTCEPSDFVCNDGTCIPGSYLCDGIQDCIDNEDELFCPGSTCEPSEYVCNDGICIPQFLVCDGLPTCAGGEDELFCSEDSCEPSEFVCNNGTCIPPFFICDGYSICPEGEDELSCPNTCGSSTFVCFFDGTCIQQVFMCDGTPDCPGGEDEFFCPPACGPSEVRCDVGFCLPNFTLCDGRQDCPDGSDELDCPNACASPTPLTTSGSVFSSPSFPAANTHITPCSFSAHAPRGQLVVISFTAYDSYDPDLGCLFQLLITDLVNGTLLEPSCRSSIPQLVISVSNVVRISYSSSGKEFRQGKGFEAVVKFVTQSDLEELQCDESVFFDEGYLTSPGFPELYPNNFECVYSIVAPPGQIVSLSFTSFNVEDHFSCDFDNLLIYDVISSESSLLAKLCGSSLPEDLQSSGKALFIVFSTDGFVRLTGFNATISFETRECTMTIPINNVELLNDNDMDCTYLLQAPPGHTLTVLFLDFNPFNCDNETFLVYDGNSTNASLLVDLCDFPTLPVSTSGNEMLVVIMSPYHSPDFGILFVAIQAVLTVPCTSSFVSSGVISSPNFPSFYPPNEHCEILAEAPSGKIIGLAFNSFEVEDSPDCVSDSVKVYDGSDTNAPLLANLCGHSLPLPIKSTTNKMFVTFTSDESENDLGFLAAFVFLDDPSPNCIQFIVPYFLLNDSDVDCAYYVNTEDLQLAVWVAFYDLNLNCDTDSLLVFDGGTSDAPLLLDSAEDICQFNGSEYRVQSSGSEMLILFSSTNHSLMNGILLAEVFSIFIETDDCGGIFTESGSTFTSPNFPSNYNDNDDCEYLAVAPAGKIIEVVFSSFDLEQHFQCVWDAVRVYDGDSTNAPLLATFCGSGVPESVISSGNNLLVNFTSDFSVTDSGFEGSFTFSNFFEAGCNQFVNVSGDVLRSRYFPNSYGNNANCHYFIRAPDGKFVQIFFLSFQLDPNCQRDSLMIFDGNSTEDVLLDTLCGLEVPKPVKTSGSEAYLIFRSDGTISYQGFLASVVFLDPEAGLALNPVKTSVITNPQQFHFASNITNKLSVENAAPCDTFVNVNGTRISSPNFPMDYDNVERCNYYAVAPPDHFVMLRFDSFDVEYEPSCLWDFVQVLDYTLDGSANPIGTFCGSYIPRTIYSSSTDLELSFYSDYTITRPGFQATFYFIDRGDCRDTFTLSGSRFTTPNYPFIPEPAGRFCEFFATATEGEIVELNFTDFLVGLLVPDCFLGSVKVYDGNSVNDPLLVTLCGHLLPRNVYSSGRDMLVTFNSSFFTYSNGFEASFNFLSKETDISCFEKVNESGRVITFPDVAEITACTHQIIAPEGLHVVLIFTSAPLLSPFFFEDCFSNVMNPVGVSVFDGNRTTDTLLLRHCTHSIPDALASSANQMLVISRASPYFEPFGFTAVVKFVEENTCEPSDFMCNDSFCIPQFYICDGIQDCTNNEDELFCPSYTCEPFDFVCDNGTCIPGSYLCNGIQDCIDNEDELFCPGNTCEPSDFVCNDGTCIPVSYICDGIQDCIDNEDELFCPGNTCEPSDFVCDNGTCIPESYLCNGIQDCIYNEDEVFCPGNTCEPSDFVCNDGTCIPGSYLCDGIQDCIDNEDEVFCPGNTCEPSDFVCDDGTCIPESYLCNGIQDCIYNEDEVFCPGNTCEPSDFVCNDGTCIPVSYICDGIQHCIDNEDELFCPGNTCEPSDFVCDDGTCIPESYLCNGIQDCIYNEDELFCPGNTCEPSDFVCNDGTCIPVSYICDGIQHCIDNEDELFCPGNTCEPTDFVCNDGTCIPQFAVCDGFPSCTGGEDELFCPGNSCEPSEFVCNNGTCIPPFFICDGYSICPEGEDELSCPITCDSSTFVCFFDGTCIPKVFMCDGTPHCPGGEDELICPPACGPSEIMCEVGFCLPNFTSCDGRQDCPDGSDELNCPNACAISTPLNISGTVFSSPNFPAANTHITPCSFSVHAPRGQFVVVSFTAYDSYDHDLGCLFELTITDPVNGPLLEPNCRSSIPEPVISVSNVVRITYSSFGKEFLQGKGFEASVKFVNQSDLEELQCDESVFFEEGYLTSPGFPELYPNNFECVYSIVAPPGQIVRLSFASFDVEDHYSCDFDSLMIYDVISSASSLLAKLCGSSLPGDLQSSSTALFIVFSTDGFVRLAGFNATISFETHECTMTIPINNVEFLNDNDMDCMYLLQGPPGYTLRVPFLNFNPFNCENETFEVYDGNSTNANLLVDLCDFPTLPVSTSGNEMLVVISSPYHSPDFGILFVVIEAVLRLPCADSTFVSSGVISSPNYPALYGSNENCQFLAEAPSGKIIGLAFNSFEVEDSPDCVADSVKVYDGNDTNAPLVANLCGYGLPQPIKSTSSEMFVTFTSDASGHTSGFLAAFVFLDDPSPDCIEFIQPYFLLNDSDIDCVWYINTDDVQQAILVNFYDLTLNCDSDSLLAYDGGTSDAPLLLDSAVDICQFNGSEIQQVQSTGSDMLILFSSTNHSPSSGILLAEVVEIENCGGVFTESGITFTSPNFPSNYNDNDDCEYLAVAPAGKIIQVVFFSFDLEDHPQCTWDAVVVYDGDSTNAPLLATFCGSGIPQSVVSSANNLLVKFTSDSSVTSSGFEGSFIFADFFEEIDDCGGVFTESGSTFTSPNYPFNYNNNDDCEYLAVASAGKIIEVVFSSFDLEHNSQCTWDAVRVYDGNSTNASLLATICGSEIPDSFISSGNNLLVKFTSDSSITRSGFEGSFTFSNFFEAGCNQFVNVSGDVLRSRNFPNSYGNDANCHYFIRAPDGKVVQIFFLSFQLDPNCQRDSLMIFDGNSTENILLDTLCGFEVPKPVKTSGSAAYLVFRSDGSISYQGFSASVVFLDAELALALNPVKITVIPGLQQFRFASIVTDEFSVENGAPCGGVIDVNGTVISSPNFPLHYDNLERCNFSAVAPPDHFIMIIFDSFDIEYEPSCLWDFLQIVDYTLDGNLNPVGTFCGSSIPRIVYSSFTNLELSFYSDDSITRPGFQATFYFLDRDDCRYAFTLSGSRFTTPNYPFIPEPAGRFCEFVATATEGEIVELNFTDFFVGFLAPDCFLGSVKVCFSHLQFLYFQHLLSSKVGLKLATRKDHSEVPYLD</sequence>
<evidence type="ECO:0000256" key="4">
    <source>
        <dbReference type="PROSITE-ProRule" id="PRU00124"/>
    </source>
</evidence>
<feature type="domain" description="CUB" evidence="5">
    <location>
        <begin position="306"/>
        <end position="420"/>
    </location>
</feature>
<feature type="disulfide bond" evidence="4">
    <location>
        <begin position="1794"/>
        <end position="1812"/>
    </location>
</feature>
<reference evidence="6" key="1">
    <citation type="submission" date="2021-10" db="EMBL/GenBank/DDBJ databases">
        <title>Tropical sea cucumber genome reveals ecological adaptation and Cuvierian tubules defense mechanism.</title>
        <authorList>
            <person name="Chen T."/>
        </authorList>
    </citation>
    <scope>NUCLEOTIDE SEQUENCE</scope>
    <source>
        <strain evidence="6">Nanhai2018</strain>
        <tissue evidence="6">Muscle</tissue>
    </source>
</reference>
<dbReference type="CDD" id="cd00112">
    <property type="entry name" value="LDLa"/>
    <property type="match status" value="20"/>
</dbReference>
<evidence type="ECO:0000313" key="6">
    <source>
        <dbReference type="EMBL" id="KAJ8039372.1"/>
    </source>
</evidence>
<dbReference type="SUPFAM" id="SSF57424">
    <property type="entry name" value="LDL receptor-like module"/>
    <property type="match status" value="20"/>
</dbReference>
<feature type="domain" description="CUB" evidence="5">
    <location>
        <begin position="2835"/>
        <end position="2945"/>
    </location>
</feature>
<feature type="disulfide bond" evidence="4">
    <location>
        <begin position="132"/>
        <end position="147"/>
    </location>
</feature>
<dbReference type="FunFam" id="2.60.120.290:FF:000005">
    <property type="entry name" value="Procollagen C-endopeptidase enhancer 1"/>
    <property type="match status" value="4"/>
</dbReference>
<dbReference type="InterPro" id="IPR002172">
    <property type="entry name" value="LDrepeatLR_classA_rpt"/>
</dbReference>
<feature type="domain" description="CUB" evidence="5">
    <location>
        <begin position="2366"/>
        <end position="2478"/>
    </location>
</feature>
<feature type="disulfide bond" evidence="4">
    <location>
        <begin position="1748"/>
        <end position="1760"/>
    </location>
</feature>
<dbReference type="PROSITE" id="PS50068">
    <property type="entry name" value="LDLRA_2"/>
    <property type="match status" value="20"/>
</dbReference>
<dbReference type="InterPro" id="IPR036055">
    <property type="entry name" value="LDL_receptor-like_sf"/>
</dbReference>
<feature type="disulfide bond" evidence="4">
    <location>
        <begin position="210"/>
        <end position="225"/>
    </location>
</feature>
<dbReference type="Pfam" id="PF00057">
    <property type="entry name" value="Ldl_recept_a"/>
    <property type="match status" value="19"/>
</dbReference>
<evidence type="ECO:0000259" key="5">
    <source>
        <dbReference type="PROSITE" id="PS01180"/>
    </source>
</evidence>
<keyword evidence="2 4" id="KW-1015">Disulfide bond</keyword>
<feature type="disulfide bond" evidence="4">
    <location>
        <begin position="152"/>
        <end position="164"/>
    </location>
</feature>
<evidence type="ECO:0000256" key="3">
    <source>
        <dbReference type="PROSITE-ProRule" id="PRU00059"/>
    </source>
</evidence>
<feature type="domain" description="CUB" evidence="5">
    <location>
        <begin position="2143"/>
        <end position="2255"/>
    </location>
</feature>
<comment type="caution">
    <text evidence="6">The sequence shown here is derived from an EMBL/GenBank/DDBJ whole genome shotgun (WGS) entry which is preliminary data.</text>
</comment>
<feature type="disulfide bond" evidence="4">
    <location>
        <begin position="268"/>
        <end position="280"/>
    </location>
</feature>
<feature type="disulfide bond" evidence="4">
    <location>
        <begin position="1521"/>
        <end position="1539"/>
    </location>
</feature>
<feature type="disulfide bond" evidence="4">
    <location>
        <begin position="287"/>
        <end position="302"/>
    </location>
</feature>
<feature type="disulfide bond" evidence="4">
    <location>
        <begin position="42"/>
        <end position="60"/>
    </location>
</feature>
<feature type="disulfide bond" evidence="4">
    <location>
        <begin position="1689"/>
        <end position="1704"/>
    </location>
</feature>
<feature type="disulfide bond" evidence="4">
    <location>
        <begin position="275"/>
        <end position="293"/>
    </location>
</feature>
<feature type="disulfide bond" evidence="4">
    <location>
        <begin position="1865"/>
        <end position="1877"/>
    </location>
</feature>
<feature type="disulfide bond" evidence="4">
    <location>
        <begin position="1884"/>
        <end position="1899"/>
    </location>
</feature>
<feature type="disulfide bond" evidence="4">
    <location>
        <begin position="1709"/>
        <end position="1721"/>
    </location>
</feature>
<comment type="caution">
    <text evidence="4">Lacks conserved residue(s) required for the propagation of feature annotation.</text>
</comment>
<feature type="disulfide bond" evidence="4">
    <location>
        <begin position="1670"/>
        <end position="1682"/>
    </location>
</feature>
<dbReference type="FunFam" id="2.60.120.290:FF:000013">
    <property type="entry name" value="Membrane frizzled-related protein"/>
    <property type="match status" value="7"/>
</dbReference>
<feature type="disulfide bond" evidence="4">
    <location>
        <begin position="1826"/>
        <end position="1838"/>
    </location>
</feature>
<feature type="disulfide bond" evidence="4">
    <location>
        <begin position="1728"/>
        <end position="1743"/>
    </location>
</feature>
<feature type="disulfide bond" evidence="4">
    <location>
        <begin position="1845"/>
        <end position="1860"/>
    </location>
</feature>
<organism evidence="6 7">
    <name type="scientific">Holothuria leucospilota</name>
    <name type="common">Black long sea cucumber</name>
    <name type="synonym">Mertensiothuria leucospilota</name>
    <dbReference type="NCBI Taxonomy" id="206669"/>
    <lineage>
        <taxon>Eukaryota</taxon>
        <taxon>Metazoa</taxon>
        <taxon>Echinodermata</taxon>
        <taxon>Eleutherozoa</taxon>
        <taxon>Echinozoa</taxon>
        <taxon>Holothuroidea</taxon>
        <taxon>Aspidochirotacea</taxon>
        <taxon>Aspidochirotida</taxon>
        <taxon>Holothuriidae</taxon>
        <taxon>Holothuria</taxon>
    </lineage>
</organism>
<evidence type="ECO:0000256" key="2">
    <source>
        <dbReference type="ARBA" id="ARBA00023157"/>
    </source>
</evidence>
<feature type="disulfide bond" evidence="4">
    <location>
        <begin position="1611"/>
        <end position="1626"/>
    </location>
</feature>
<feature type="disulfide bond" evidence="4">
    <location>
        <begin position="1833"/>
        <end position="1851"/>
    </location>
</feature>
<feature type="domain" description="CUB" evidence="5">
    <location>
        <begin position="1003"/>
        <end position="1113"/>
    </location>
</feature>
<feature type="disulfide bond" evidence="4">
    <location>
        <begin position="1514"/>
        <end position="1526"/>
    </location>
</feature>
<dbReference type="EMBL" id="JAIZAY010000007">
    <property type="protein sequence ID" value="KAJ8039372.1"/>
    <property type="molecule type" value="Genomic_DNA"/>
</dbReference>
<feature type="disulfide bond" evidence="4">
    <location>
        <begin position="1572"/>
        <end position="1587"/>
    </location>
</feature>
<feature type="disulfide bond" evidence="4">
    <location>
        <begin position="1806"/>
        <end position="1821"/>
    </location>
</feature>
<keyword evidence="1" id="KW-0677">Repeat</keyword>
<dbReference type="PANTHER" id="PTHR24251">
    <property type="entry name" value="OVOCHYMASE-RELATED"/>
    <property type="match status" value="1"/>
</dbReference>
<feature type="domain" description="CUB" evidence="5">
    <location>
        <begin position="884"/>
        <end position="996"/>
    </location>
</feature>
<feature type="domain" description="CUB" evidence="5">
    <location>
        <begin position="2019"/>
        <end position="2133"/>
    </location>
</feature>
<feature type="disulfide bond" evidence="4">
    <location>
        <begin position="1716"/>
        <end position="1734"/>
    </location>
</feature>
<feature type="disulfide bond" evidence="4">
    <location>
        <begin position="54"/>
        <end position="69"/>
    </location>
</feature>
<feature type="disulfide bond" evidence="4">
    <location>
        <begin position="1638"/>
        <end position="1656"/>
    </location>
</feature>
<dbReference type="Pfam" id="PF00431">
    <property type="entry name" value="CUB"/>
    <property type="match status" value="15"/>
</dbReference>
<accession>A0A9Q1H891</accession>
<feature type="disulfide bond" evidence="4">
    <location>
        <begin position="1560"/>
        <end position="1578"/>
    </location>
</feature>
<dbReference type="SMART" id="SM00042">
    <property type="entry name" value="CUB"/>
    <property type="match status" value="17"/>
</dbReference>
<feature type="disulfide bond" evidence="4">
    <location>
        <begin position="1981"/>
        <end position="1993"/>
    </location>
</feature>
<dbReference type="SMART" id="SM00192">
    <property type="entry name" value="LDLa"/>
    <property type="match status" value="20"/>
</dbReference>
<dbReference type="PROSITE" id="PS01180">
    <property type="entry name" value="CUB"/>
    <property type="match status" value="18"/>
</dbReference>
<feature type="disulfide bond" evidence="4">
    <location>
        <begin position="74"/>
        <end position="86"/>
    </location>
</feature>
<feature type="disulfide bond" evidence="4">
    <location>
        <begin position="81"/>
        <end position="99"/>
    </location>
</feature>
<dbReference type="Gene3D" id="2.60.120.290">
    <property type="entry name" value="Spermadhesin, CUB domain"/>
    <property type="match status" value="19"/>
</dbReference>
<feature type="domain" description="CUB" evidence="5">
    <location>
        <begin position="430"/>
        <end position="542"/>
    </location>
</feature>
<feature type="disulfide bond" evidence="4">
    <location>
        <begin position="93"/>
        <end position="108"/>
    </location>
</feature>
<feature type="disulfide bond" evidence="4">
    <location>
        <begin position="1923"/>
        <end position="1938"/>
    </location>
</feature>
<feature type="domain" description="CUB" evidence="5">
    <location>
        <begin position="1271"/>
        <end position="1385"/>
    </location>
</feature>
<feature type="disulfide bond" evidence="4">
    <location>
        <begin position="1767"/>
        <end position="1782"/>
    </location>
</feature>
<feature type="domain" description="CUB" evidence="5">
    <location>
        <begin position="1393"/>
        <end position="1509"/>
    </location>
</feature>
<dbReference type="PANTHER" id="PTHR24251:SF37">
    <property type="entry name" value="CUB DOMAIN-CONTAINING PROTEIN"/>
    <property type="match status" value="1"/>
</dbReference>
<feature type="domain" description="CUB" evidence="5">
    <location>
        <begin position="2985"/>
        <end position="3098"/>
    </location>
</feature>
<feature type="disulfide bond" evidence="4">
    <location>
        <begin position="1988"/>
        <end position="2006"/>
    </location>
</feature>
<proteinExistence type="predicted"/>
<feature type="disulfide bond" evidence="4">
    <location>
        <begin position="1677"/>
        <end position="1695"/>
    </location>
</feature>
<feature type="disulfide bond" evidence="4">
    <location>
        <begin position="1650"/>
        <end position="1665"/>
    </location>
</feature>
<feature type="disulfide bond" evidence="4">
    <location>
        <begin position="1911"/>
        <end position="1929"/>
    </location>
</feature>
<feature type="disulfide bond" evidence="4">
    <location>
        <begin position="249"/>
        <end position="264"/>
    </location>
</feature>
<feature type="disulfide bond" evidence="4">
    <location>
        <begin position="2000"/>
        <end position="2015"/>
    </location>
</feature>
<feature type="disulfide bond" evidence="4">
    <location>
        <begin position="1755"/>
        <end position="1773"/>
    </location>
</feature>
<dbReference type="InterPro" id="IPR035914">
    <property type="entry name" value="Sperma_CUB_dom_sf"/>
</dbReference>
<feature type="disulfide bond" evidence="4">
    <location>
        <begin position="198"/>
        <end position="216"/>
    </location>
</feature>